<reference evidence="2 3" key="1">
    <citation type="journal article" date="2017" name="Nat. Commun.">
        <title>Genome assembly with in vitro proximity ligation data and whole-genome triplication in lettuce.</title>
        <authorList>
            <person name="Reyes-Chin-Wo S."/>
            <person name="Wang Z."/>
            <person name="Yang X."/>
            <person name="Kozik A."/>
            <person name="Arikit S."/>
            <person name="Song C."/>
            <person name="Xia L."/>
            <person name="Froenicke L."/>
            <person name="Lavelle D.O."/>
            <person name="Truco M.J."/>
            <person name="Xia R."/>
            <person name="Zhu S."/>
            <person name="Xu C."/>
            <person name="Xu H."/>
            <person name="Xu X."/>
            <person name="Cox K."/>
            <person name="Korf I."/>
            <person name="Meyers B.C."/>
            <person name="Michelmore R.W."/>
        </authorList>
    </citation>
    <scope>NUCLEOTIDE SEQUENCE [LARGE SCALE GENOMIC DNA]</scope>
    <source>
        <strain evidence="3">cv. Salinas</strain>
        <tissue evidence="2">Seedlings</tissue>
    </source>
</reference>
<proteinExistence type="predicted"/>
<protein>
    <submittedName>
        <fullName evidence="2">Uncharacterized protein</fullName>
    </submittedName>
</protein>
<keyword evidence="1" id="KW-1133">Transmembrane helix</keyword>
<feature type="transmembrane region" description="Helical" evidence="1">
    <location>
        <begin position="40"/>
        <end position="62"/>
    </location>
</feature>
<organism evidence="2 3">
    <name type="scientific">Lactuca sativa</name>
    <name type="common">Garden lettuce</name>
    <dbReference type="NCBI Taxonomy" id="4236"/>
    <lineage>
        <taxon>Eukaryota</taxon>
        <taxon>Viridiplantae</taxon>
        <taxon>Streptophyta</taxon>
        <taxon>Embryophyta</taxon>
        <taxon>Tracheophyta</taxon>
        <taxon>Spermatophyta</taxon>
        <taxon>Magnoliopsida</taxon>
        <taxon>eudicotyledons</taxon>
        <taxon>Gunneridae</taxon>
        <taxon>Pentapetalae</taxon>
        <taxon>asterids</taxon>
        <taxon>campanulids</taxon>
        <taxon>Asterales</taxon>
        <taxon>Asteraceae</taxon>
        <taxon>Cichorioideae</taxon>
        <taxon>Cichorieae</taxon>
        <taxon>Lactucinae</taxon>
        <taxon>Lactuca</taxon>
    </lineage>
</organism>
<evidence type="ECO:0000313" key="2">
    <source>
        <dbReference type="EMBL" id="KAJ0203470.1"/>
    </source>
</evidence>
<evidence type="ECO:0000313" key="3">
    <source>
        <dbReference type="Proteomes" id="UP000235145"/>
    </source>
</evidence>
<comment type="caution">
    <text evidence="2">The sequence shown here is derived from an EMBL/GenBank/DDBJ whole genome shotgun (WGS) entry which is preliminary data.</text>
</comment>
<dbReference type="AlphaFoldDB" id="A0A9R1X7A3"/>
<dbReference type="EMBL" id="NBSK02000005">
    <property type="protein sequence ID" value="KAJ0203470.1"/>
    <property type="molecule type" value="Genomic_DNA"/>
</dbReference>
<evidence type="ECO:0000256" key="1">
    <source>
        <dbReference type="SAM" id="Phobius"/>
    </source>
</evidence>
<dbReference type="PANTHER" id="PTHR48449">
    <property type="entry name" value="DUF1985 DOMAIN-CONTAINING PROTEIN"/>
    <property type="match status" value="1"/>
</dbReference>
<accession>A0A9R1X7A3</accession>
<gene>
    <name evidence="2" type="ORF">LSAT_V11C500266140</name>
</gene>
<sequence>MLIFAWGSYLWEFAYDDLEDTWNKMHRYFSLPERRQTFKYYVLGFTVPFRMLPVVHAGGFALRKNRDTHRIKRWSGTKKLKWVDVSKIFDMTKEAR</sequence>
<keyword evidence="3" id="KW-1185">Reference proteome</keyword>
<name>A0A9R1X7A3_LACSA</name>
<dbReference type="Proteomes" id="UP000235145">
    <property type="component" value="Unassembled WGS sequence"/>
</dbReference>
<keyword evidence="1" id="KW-0812">Transmembrane</keyword>
<dbReference type="PANTHER" id="PTHR48449:SF1">
    <property type="entry name" value="DUF1985 DOMAIN-CONTAINING PROTEIN"/>
    <property type="match status" value="1"/>
</dbReference>
<keyword evidence="1" id="KW-0472">Membrane</keyword>